<organism evidence="2 3">
    <name type="scientific">Agrobacterium genomosp. 2 str. CFBP 5494</name>
    <dbReference type="NCBI Taxonomy" id="1183436"/>
    <lineage>
        <taxon>Bacteria</taxon>
        <taxon>Pseudomonadati</taxon>
        <taxon>Pseudomonadota</taxon>
        <taxon>Alphaproteobacteria</taxon>
        <taxon>Hyphomicrobiales</taxon>
        <taxon>Rhizobiaceae</taxon>
        <taxon>Rhizobium/Agrobacterium group</taxon>
        <taxon>Agrobacterium</taxon>
        <taxon>Agrobacterium tumefaciens complex</taxon>
    </lineage>
</organism>
<evidence type="ECO:0000259" key="1">
    <source>
        <dbReference type="Pfam" id="PF11412"/>
    </source>
</evidence>
<sequence length="258" mass="28387">MQAARADITDWARSEGGQMRVASLAVDANGVVRGVLQIEPKDGWITYWREPGEAGIPPQITPDPTSGAMLTAMAYPVPKLIENGDITDIGYDHAVSLPFQLKVTDPAAGGKIDLTAFIGVCQNICIPFEAKFSIDRGTAGDDDSEERRLLEEARETLPEAASDDFKVIDFHITPDKTMLGVQLQLPENAPKETEIFIAGPSGFAYYEPQNLVRDKRKLSFYMNIKGLPKTYQVQGNSWPILVKSGDRAMETMLNFPKP</sequence>
<name>A0A9W5B2L6_9HYPH</name>
<protein>
    <submittedName>
        <fullName evidence="2">Protein involved in C-type cytochrome biogenesis</fullName>
    </submittedName>
</protein>
<gene>
    <name evidence="2" type="ORF">AGR2A_Cc70008</name>
</gene>
<dbReference type="AlphaFoldDB" id="A0A9W5B2L6"/>
<dbReference type="InterPro" id="IPR028250">
    <property type="entry name" value="DsbDN"/>
</dbReference>
<dbReference type="Proteomes" id="UP000191933">
    <property type="component" value="Unassembled WGS sequence"/>
</dbReference>
<accession>A0A9W5B2L6</accession>
<proteinExistence type="predicted"/>
<evidence type="ECO:0000313" key="2">
    <source>
        <dbReference type="EMBL" id="CUW93445.1"/>
    </source>
</evidence>
<evidence type="ECO:0000313" key="3">
    <source>
        <dbReference type="Proteomes" id="UP000191933"/>
    </source>
</evidence>
<dbReference type="EMBL" id="FBVY01000018">
    <property type="protein sequence ID" value="CUW93445.1"/>
    <property type="molecule type" value="Genomic_DNA"/>
</dbReference>
<reference evidence="2 3" key="1">
    <citation type="submission" date="2016-01" db="EMBL/GenBank/DDBJ databases">
        <authorList>
            <person name="Regsiter A."/>
            <person name="william w."/>
        </authorList>
    </citation>
    <scope>NUCLEOTIDE SEQUENCE [LARGE SCALE GENOMIC DNA]</scope>
    <source>
        <strain evidence="2 3">CFBP 5494</strain>
    </source>
</reference>
<keyword evidence="3" id="KW-1185">Reference proteome</keyword>
<feature type="domain" description="Thiol:disulfide interchange protein DsbD N-terminal" evidence="1">
    <location>
        <begin position="28"/>
        <end position="132"/>
    </location>
</feature>
<dbReference type="Pfam" id="PF11412">
    <property type="entry name" value="DsbD_N"/>
    <property type="match status" value="1"/>
</dbReference>
<comment type="caution">
    <text evidence="2">The sequence shown here is derived from an EMBL/GenBank/DDBJ whole genome shotgun (WGS) entry which is preliminary data.</text>
</comment>